<protein>
    <submittedName>
        <fullName evidence="2">Uncharacterized protein</fullName>
    </submittedName>
</protein>
<name>F4S8G6_MELLP</name>
<dbReference type="RefSeq" id="XP_007417646.1">
    <property type="nucleotide sequence ID" value="XM_007417584.1"/>
</dbReference>
<dbReference type="EMBL" id="GL883164">
    <property type="protein sequence ID" value="EGF99089.1"/>
    <property type="molecule type" value="Genomic_DNA"/>
</dbReference>
<sequence length="324" mass="34465">MTGERGLDGSLTVKLGFCPALSTISVQHKVAILPIIFLAALLNHSIDRTKASTSTPNFNNTGTGILAVTHQDQPVAARLEAAVELRVISSRSWSQVARITESGHALFAPTEHQHLSTTGPIKCPRGSATADPLNTRSKAGTNKMQAGKRGNSRRTLVNTAGIQMASTQESRGSTRAQSAEEDISQVLGSVPNHPTITKGSRVDKLKVMNPPEAASTGMSPRAMSLGVEGDDNDMQDSRSIHYRRAASVDHRRKKATGPDLSGSLKASATEATGDDKRGKQASEDSGRHRSNSKVEDKQAPAEEAPSPPAVQEDQDDQVSLQTRP</sequence>
<dbReference type="KEGG" id="mlr:MELLADRAFT_94929"/>
<organism evidence="3">
    <name type="scientific">Melampsora larici-populina (strain 98AG31 / pathotype 3-4-7)</name>
    <name type="common">Poplar leaf rust fungus</name>
    <dbReference type="NCBI Taxonomy" id="747676"/>
    <lineage>
        <taxon>Eukaryota</taxon>
        <taxon>Fungi</taxon>
        <taxon>Dikarya</taxon>
        <taxon>Basidiomycota</taxon>
        <taxon>Pucciniomycotina</taxon>
        <taxon>Pucciniomycetes</taxon>
        <taxon>Pucciniales</taxon>
        <taxon>Melampsoraceae</taxon>
        <taxon>Melampsora</taxon>
    </lineage>
</organism>
<accession>F4S8G6</accession>
<feature type="region of interest" description="Disordered" evidence="1">
    <location>
        <begin position="187"/>
        <end position="324"/>
    </location>
</feature>
<dbReference type="Proteomes" id="UP000001072">
    <property type="component" value="Unassembled WGS sequence"/>
</dbReference>
<evidence type="ECO:0000313" key="2">
    <source>
        <dbReference type="EMBL" id="EGF99089.1"/>
    </source>
</evidence>
<reference evidence="3" key="1">
    <citation type="journal article" date="2011" name="Proc. Natl. Acad. Sci. U.S.A.">
        <title>Obligate biotrophy features unraveled by the genomic analysis of rust fungi.</title>
        <authorList>
            <person name="Duplessis S."/>
            <person name="Cuomo C.A."/>
            <person name="Lin Y.-C."/>
            <person name="Aerts A."/>
            <person name="Tisserant E."/>
            <person name="Veneault-Fourrey C."/>
            <person name="Joly D.L."/>
            <person name="Hacquard S."/>
            <person name="Amselem J."/>
            <person name="Cantarel B.L."/>
            <person name="Chiu R."/>
            <person name="Coutinho P.M."/>
            <person name="Feau N."/>
            <person name="Field M."/>
            <person name="Frey P."/>
            <person name="Gelhaye E."/>
            <person name="Goldberg J."/>
            <person name="Grabherr M.G."/>
            <person name="Kodira C.D."/>
            <person name="Kohler A."/>
            <person name="Kuees U."/>
            <person name="Lindquist E.A."/>
            <person name="Lucas S.M."/>
            <person name="Mago R."/>
            <person name="Mauceli E."/>
            <person name="Morin E."/>
            <person name="Murat C."/>
            <person name="Pangilinan J.L."/>
            <person name="Park R."/>
            <person name="Pearson M."/>
            <person name="Quesneville H."/>
            <person name="Rouhier N."/>
            <person name="Sakthikumar S."/>
            <person name="Salamov A.A."/>
            <person name="Schmutz J."/>
            <person name="Selles B."/>
            <person name="Shapiro H."/>
            <person name="Tanguay P."/>
            <person name="Tuskan G.A."/>
            <person name="Henrissat B."/>
            <person name="Van de Peer Y."/>
            <person name="Rouze P."/>
            <person name="Ellis J.G."/>
            <person name="Dodds P.N."/>
            <person name="Schein J.E."/>
            <person name="Zhong S."/>
            <person name="Hamelin R.C."/>
            <person name="Grigoriev I.V."/>
            <person name="Szabo L.J."/>
            <person name="Martin F."/>
        </authorList>
    </citation>
    <scope>NUCLEOTIDE SEQUENCE [LARGE SCALE GENOMIC DNA]</scope>
    <source>
        <strain evidence="3">98AG31 / pathotype 3-4-7</strain>
    </source>
</reference>
<dbReference type="HOGENOM" id="CLU_858109_0_0_1"/>
<dbReference type="GeneID" id="18937068"/>
<dbReference type="AlphaFoldDB" id="F4S8G6"/>
<keyword evidence="3" id="KW-1185">Reference proteome</keyword>
<feature type="region of interest" description="Disordered" evidence="1">
    <location>
        <begin position="130"/>
        <end position="155"/>
    </location>
</feature>
<dbReference type="InParanoid" id="F4S8G6"/>
<gene>
    <name evidence="2" type="ORF">MELLADRAFT_94929</name>
</gene>
<dbReference type="VEuPathDB" id="FungiDB:MELLADRAFT_94929"/>
<evidence type="ECO:0000313" key="3">
    <source>
        <dbReference type="Proteomes" id="UP000001072"/>
    </source>
</evidence>
<proteinExistence type="predicted"/>
<feature type="compositionally biased region" description="Polar residues" evidence="1">
    <location>
        <begin position="132"/>
        <end position="144"/>
    </location>
</feature>
<evidence type="ECO:0000256" key="1">
    <source>
        <dbReference type="SAM" id="MobiDB-lite"/>
    </source>
</evidence>
<feature type="compositionally biased region" description="Basic and acidic residues" evidence="1">
    <location>
        <begin position="273"/>
        <end position="300"/>
    </location>
</feature>
<feature type="compositionally biased region" description="Basic residues" evidence="1">
    <location>
        <begin position="240"/>
        <end position="255"/>
    </location>
</feature>